<feature type="compositionally biased region" description="Basic and acidic residues" evidence="2">
    <location>
        <begin position="480"/>
        <end position="498"/>
    </location>
</feature>
<evidence type="ECO:0000256" key="2">
    <source>
        <dbReference type="SAM" id="MobiDB-lite"/>
    </source>
</evidence>
<feature type="coiled-coil region" evidence="1">
    <location>
        <begin position="207"/>
        <end position="248"/>
    </location>
</feature>
<keyword evidence="4" id="KW-1185">Reference proteome</keyword>
<reference evidence="3 4" key="1">
    <citation type="submission" date="2024-04" db="EMBL/GenBank/DDBJ databases">
        <title>Tritrichomonas musculus Genome.</title>
        <authorList>
            <person name="Alves-Ferreira E."/>
            <person name="Grigg M."/>
            <person name="Lorenzi H."/>
            <person name="Galac M."/>
        </authorList>
    </citation>
    <scope>NUCLEOTIDE SEQUENCE [LARGE SCALE GENOMIC DNA]</scope>
    <source>
        <strain evidence="3 4">EAF2021</strain>
    </source>
</reference>
<accession>A0ABR2JF43</accession>
<feature type="compositionally biased region" description="Basic and acidic residues" evidence="2">
    <location>
        <begin position="368"/>
        <end position="469"/>
    </location>
</feature>
<dbReference type="EMBL" id="JAPFFF010000012">
    <property type="protein sequence ID" value="KAK8876374.1"/>
    <property type="molecule type" value="Genomic_DNA"/>
</dbReference>
<protein>
    <submittedName>
        <fullName evidence="3">Uncharacterized protein</fullName>
    </submittedName>
</protein>
<sequence length="512" mass="59245">MEINQNVFQLFDQTPSYDNFYTEVWCGQLKFAIDLNILINYSGLVKAISDQIGSLPKNKQLQAFSNNFNEKFQEIEEKLKISKVNIQFFLCLLIGKRLTIYSNDLFDYFKLSNYFQIQKLSDFIQNLCESLNNVNDIISVLANRKITDEEEENFNEFIECGHMKEKLSNEIRHCFQLKNFRNNLPLSSIFRIFQCCKDIHLKAKPNEVNYEEMAENLKSENEKLKQKIESIQQQNDKLIKSLKDENLKLKKILESKSLKPEEKKLVFDSNSVSNRASSQTGKSFLNNSKRTPIQNKPIYKKNQSNFKSGVKSKITKNETKANKSENDTKSDTSNKEIEKIESDKQKSDDEASKKEADNDLTIEDFEDESSKEKSKSDTDLSKENFEDESKSEIESNKSKSDDESEKKKSDSESSKSSSDDESSKEKSDNSKSDDESSKENFEDESSKAKSDDESSKIKSDDESSKKNSDNDWLDENFEDEPTKEKSDDDDDKDKKSENESNQESIEFLDDFE</sequence>
<comment type="caution">
    <text evidence="3">The sequence shown here is derived from an EMBL/GenBank/DDBJ whole genome shotgun (WGS) entry which is preliminary data.</text>
</comment>
<evidence type="ECO:0000313" key="3">
    <source>
        <dbReference type="EMBL" id="KAK8876374.1"/>
    </source>
</evidence>
<feature type="compositionally biased region" description="Polar residues" evidence="2">
    <location>
        <begin position="268"/>
        <end position="294"/>
    </location>
</feature>
<evidence type="ECO:0000313" key="4">
    <source>
        <dbReference type="Proteomes" id="UP001470230"/>
    </source>
</evidence>
<gene>
    <name evidence="3" type="ORF">M9Y10_006577</name>
</gene>
<dbReference type="Proteomes" id="UP001470230">
    <property type="component" value="Unassembled WGS sequence"/>
</dbReference>
<name>A0ABR2JF43_9EUKA</name>
<feature type="region of interest" description="Disordered" evidence="2">
    <location>
        <begin position="264"/>
        <end position="512"/>
    </location>
</feature>
<keyword evidence="1" id="KW-0175">Coiled coil</keyword>
<feature type="compositionally biased region" description="Basic and acidic residues" evidence="2">
    <location>
        <begin position="315"/>
        <end position="357"/>
    </location>
</feature>
<proteinExistence type="predicted"/>
<feature type="compositionally biased region" description="Acidic residues" evidence="2">
    <location>
        <begin position="358"/>
        <end position="367"/>
    </location>
</feature>
<evidence type="ECO:0000256" key="1">
    <source>
        <dbReference type="SAM" id="Coils"/>
    </source>
</evidence>
<organism evidence="3 4">
    <name type="scientific">Tritrichomonas musculus</name>
    <dbReference type="NCBI Taxonomy" id="1915356"/>
    <lineage>
        <taxon>Eukaryota</taxon>
        <taxon>Metamonada</taxon>
        <taxon>Parabasalia</taxon>
        <taxon>Tritrichomonadida</taxon>
        <taxon>Tritrichomonadidae</taxon>
        <taxon>Tritrichomonas</taxon>
    </lineage>
</organism>